<dbReference type="RefSeq" id="WP_063553826.1">
    <property type="nucleotide sequence ID" value="NZ_LITT01000002.1"/>
</dbReference>
<feature type="region of interest" description="Disordered" evidence="1">
    <location>
        <begin position="37"/>
        <end position="132"/>
    </location>
</feature>
<proteinExistence type="predicted"/>
<feature type="compositionally biased region" description="Polar residues" evidence="1">
    <location>
        <begin position="37"/>
        <end position="57"/>
    </location>
</feature>
<gene>
    <name evidence="2" type="ORF">WY13_00169</name>
</gene>
<name>A0A162L785_9CLOT</name>
<dbReference type="Proteomes" id="UP000077407">
    <property type="component" value="Unassembled WGS sequence"/>
</dbReference>
<feature type="compositionally biased region" description="Polar residues" evidence="1">
    <location>
        <begin position="71"/>
        <end position="81"/>
    </location>
</feature>
<reference evidence="2 3" key="1">
    <citation type="journal article" date="2015" name="Biotechnol. Bioeng.">
        <title>Genome sequence and phenotypic characterization of Caulobacter segnis.</title>
        <authorList>
            <person name="Patel S."/>
            <person name="Fletcher B."/>
            <person name="Scott D.C."/>
            <person name="Ely B."/>
        </authorList>
    </citation>
    <scope>NUCLEOTIDE SEQUENCE [LARGE SCALE GENOMIC DNA]</scope>
    <source>
        <strain evidence="2 3">ERI-2</strain>
    </source>
</reference>
<dbReference type="AlphaFoldDB" id="A0A162L785"/>
<accession>A0A162L785</accession>
<feature type="compositionally biased region" description="Low complexity" evidence="1">
    <location>
        <begin position="87"/>
        <end position="102"/>
    </location>
</feature>
<dbReference type="OrthoDB" id="2356646at2"/>
<feature type="compositionally biased region" description="Polar residues" evidence="1">
    <location>
        <begin position="103"/>
        <end position="116"/>
    </location>
</feature>
<dbReference type="EMBL" id="LITT01000002">
    <property type="protein sequence ID" value="OAA92082.1"/>
    <property type="molecule type" value="Genomic_DNA"/>
</dbReference>
<evidence type="ECO:0000313" key="3">
    <source>
        <dbReference type="Proteomes" id="UP000077407"/>
    </source>
</evidence>
<dbReference type="PATRIC" id="fig|1538.10.peg.651"/>
<organism evidence="2 3">
    <name type="scientific">Clostridium ljungdahlii</name>
    <dbReference type="NCBI Taxonomy" id="1538"/>
    <lineage>
        <taxon>Bacteria</taxon>
        <taxon>Bacillati</taxon>
        <taxon>Bacillota</taxon>
        <taxon>Clostridia</taxon>
        <taxon>Eubacteriales</taxon>
        <taxon>Clostridiaceae</taxon>
        <taxon>Clostridium</taxon>
    </lineage>
</organism>
<sequence length="247" mass="26914">MNKKKKYIIAVVAFVVCAVLFTFAIKAQRMYSDSLTNKQTSSQDANSKSKGFSQSQGAKDKENGKPGDASKNFSGSPSSETQKNDKSSSISSTGSGSGSNSSQKENNPTASQSSGENIVVKSGDPEENNSFQFIDTVNGNSVFLRKDVNNMDGETVGYITERILDDAKINYKCTGSTSTVYFAAIKGLEEKKAGRLSGWCYYVRKKGESKFVKPNVGSGQWIYHTGDIVVWKYLADGIHDGYSDDWK</sequence>
<protein>
    <recommendedName>
        <fullName evidence="4">DUF4430 domain-containing protein</fullName>
    </recommendedName>
</protein>
<evidence type="ECO:0000256" key="1">
    <source>
        <dbReference type="SAM" id="MobiDB-lite"/>
    </source>
</evidence>
<comment type="caution">
    <text evidence="2">The sequence shown here is derived from an EMBL/GenBank/DDBJ whole genome shotgun (WGS) entry which is preliminary data.</text>
</comment>
<evidence type="ECO:0000313" key="2">
    <source>
        <dbReference type="EMBL" id="OAA92082.1"/>
    </source>
</evidence>
<evidence type="ECO:0008006" key="4">
    <source>
        <dbReference type="Google" id="ProtNLM"/>
    </source>
</evidence>